<dbReference type="Proteomes" id="UP000681720">
    <property type="component" value="Unassembled WGS sequence"/>
</dbReference>
<accession>A0A8S3J235</accession>
<proteinExistence type="predicted"/>
<dbReference type="GO" id="GO:0000228">
    <property type="term" value="C:nuclear chromosome"/>
    <property type="evidence" value="ECO:0007669"/>
    <property type="project" value="InterPro"/>
</dbReference>
<dbReference type="Proteomes" id="UP000681967">
    <property type="component" value="Unassembled WGS sequence"/>
</dbReference>
<dbReference type="Pfam" id="PF04855">
    <property type="entry name" value="SNF5"/>
    <property type="match status" value="1"/>
</dbReference>
<feature type="non-terminal residue" evidence="2">
    <location>
        <position position="88"/>
    </location>
</feature>
<dbReference type="AlphaFoldDB" id="A0A8S3J235"/>
<feature type="non-terminal residue" evidence="2">
    <location>
        <position position="1"/>
    </location>
</feature>
<name>A0A8S3J235_9BILA</name>
<reference evidence="2" key="1">
    <citation type="submission" date="2021-02" db="EMBL/GenBank/DDBJ databases">
        <authorList>
            <person name="Nowell W R."/>
        </authorList>
    </citation>
    <scope>NUCLEOTIDE SEQUENCE</scope>
</reference>
<dbReference type="EMBL" id="CAJOBJ010354514">
    <property type="protein sequence ID" value="CAF5212405.1"/>
    <property type="molecule type" value="Genomic_DNA"/>
</dbReference>
<evidence type="ECO:0000313" key="1">
    <source>
        <dbReference type="EMBL" id="CAF5139864.1"/>
    </source>
</evidence>
<organism evidence="2 3">
    <name type="scientific">Rotaria magnacalcarata</name>
    <dbReference type="NCBI Taxonomy" id="392030"/>
    <lineage>
        <taxon>Eukaryota</taxon>
        <taxon>Metazoa</taxon>
        <taxon>Spiralia</taxon>
        <taxon>Gnathifera</taxon>
        <taxon>Rotifera</taxon>
        <taxon>Eurotatoria</taxon>
        <taxon>Bdelloidea</taxon>
        <taxon>Philodinida</taxon>
        <taxon>Philodinidae</taxon>
        <taxon>Rotaria</taxon>
    </lineage>
</organism>
<dbReference type="EMBL" id="CAJOBH010251648">
    <property type="protein sequence ID" value="CAF5139864.1"/>
    <property type="molecule type" value="Genomic_DNA"/>
</dbReference>
<evidence type="ECO:0000313" key="2">
    <source>
        <dbReference type="EMBL" id="CAF5212405.1"/>
    </source>
</evidence>
<dbReference type="InterPro" id="IPR006939">
    <property type="entry name" value="SNF5"/>
</dbReference>
<evidence type="ECO:0000313" key="3">
    <source>
        <dbReference type="Proteomes" id="UP000681720"/>
    </source>
</evidence>
<comment type="caution">
    <text evidence="2">The sequence shown here is derived from an EMBL/GenBank/DDBJ whole genome shotgun (WGS) entry which is preliminary data.</text>
</comment>
<dbReference type="GO" id="GO:0006338">
    <property type="term" value="P:chromatin remodeling"/>
    <property type="evidence" value="ECO:0007669"/>
    <property type="project" value="InterPro"/>
</dbReference>
<protein>
    <submittedName>
        <fullName evidence="2">Uncharacterized protein</fullName>
    </submittedName>
</protein>
<sequence>LYIYIGLGGEFVTAIAYSIRGQLSWHHKTFSYSETPMPTVDIATRTNHDAEQYCPFLETLTDAEMDKKIRDQDRNTRRIRRLANTGSA</sequence>
<gene>
    <name evidence="1" type="ORF">BYL167_LOCUS69983</name>
    <name evidence="2" type="ORF">GIL414_LOCUS80290</name>
</gene>